<protein>
    <submittedName>
        <fullName evidence="1">Uncharacterized protein</fullName>
    </submittedName>
</protein>
<evidence type="ECO:0000313" key="2">
    <source>
        <dbReference type="Proteomes" id="UP000198914"/>
    </source>
</evidence>
<reference evidence="2" key="1">
    <citation type="submission" date="2016-10" db="EMBL/GenBank/DDBJ databases">
        <authorList>
            <person name="Varghese N."/>
            <person name="Submissions S."/>
        </authorList>
    </citation>
    <scope>NUCLEOTIDE SEQUENCE [LARGE SCALE GENOMIC DNA]</scope>
    <source>
        <strain evidence="2">DSM 100420</strain>
    </source>
</reference>
<dbReference type="RefSeq" id="WP_092647916.1">
    <property type="nucleotide sequence ID" value="NZ_FNPX01000031.1"/>
</dbReference>
<accession>A0A1H3UE26</accession>
<dbReference type="Proteomes" id="UP000198914">
    <property type="component" value="Unassembled WGS sequence"/>
</dbReference>
<name>A0A1H3UE26_9RHOB</name>
<dbReference type="AlphaFoldDB" id="A0A1H3UE26"/>
<organism evidence="1 2">
    <name type="scientific">Jannaschia faecimaris</name>
    <dbReference type="NCBI Taxonomy" id="1244108"/>
    <lineage>
        <taxon>Bacteria</taxon>
        <taxon>Pseudomonadati</taxon>
        <taxon>Pseudomonadota</taxon>
        <taxon>Alphaproteobacteria</taxon>
        <taxon>Rhodobacterales</taxon>
        <taxon>Roseobacteraceae</taxon>
        <taxon>Jannaschia</taxon>
    </lineage>
</organism>
<dbReference type="EMBL" id="FNPX01000031">
    <property type="protein sequence ID" value="SDZ60712.1"/>
    <property type="molecule type" value="Genomic_DNA"/>
</dbReference>
<proteinExistence type="predicted"/>
<gene>
    <name evidence="1" type="ORF">SAMN05444004_1313</name>
</gene>
<keyword evidence="2" id="KW-1185">Reference proteome</keyword>
<evidence type="ECO:0000313" key="1">
    <source>
        <dbReference type="EMBL" id="SDZ60712.1"/>
    </source>
</evidence>
<sequence>MASILSADVLTPEAEAQLEELIACINAELGPVITSFDSADSGSITIDENTTFVATIAAEDRYSLNGGAEALTHSIVGGADMTLFHID</sequence>